<gene>
    <name evidence="2" type="ORF">J4D97_12455</name>
</gene>
<sequence length="141" mass="15065">MTKRVLVISCMLLLSGKIQAQSAEKAELVTANFSRADTVQAVQRIFSKHRAGGWIWTTAGGILAGRVASVAISNSSDPIPTSAGQTILGLAVFGGVPAGIGINKLVRFSNAKEEQVISLYQNTGVLPRYIGKRLKTKYFKS</sequence>
<feature type="signal peptide" evidence="1">
    <location>
        <begin position="1"/>
        <end position="20"/>
    </location>
</feature>
<name>A0ABS3TE67_9BACT</name>
<dbReference type="RefSeq" id="WP_208307849.1">
    <property type="nucleotide sequence ID" value="NZ_JAGETX010000006.1"/>
</dbReference>
<keyword evidence="1" id="KW-0732">Signal</keyword>
<accession>A0ABS3TE67</accession>
<proteinExistence type="predicted"/>
<reference evidence="2 3" key="1">
    <citation type="submission" date="2021-03" db="EMBL/GenBank/DDBJ databases">
        <authorList>
            <person name="Kim M.K."/>
        </authorList>
    </citation>
    <scope>NUCLEOTIDE SEQUENCE [LARGE SCALE GENOMIC DNA]</scope>
    <source>
        <strain evidence="2 3">BT507</strain>
    </source>
</reference>
<evidence type="ECO:0000313" key="3">
    <source>
        <dbReference type="Proteomes" id="UP000670527"/>
    </source>
</evidence>
<organism evidence="2 3">
    <name type="scientific">Hymenobacter defluvii</name>
    <dbReference type="NCBI Taxonomy" id="2054411"/>
    <lineage>
        <taxon>Bacteria</taxon>
        <taxon>Pseudomonadati</taxon>
        <taxon>Bacteroidota</taxon>
        <taxon>Cytophagia</taxon>
        <taxon>Cytophagales</taxon>
        <taxon>Hymenobacteraceae</taxon>
        <taxon>Hymenobacter</taxon>
    </lineage>
</organism>
<evidence type="ECO:0000313" key="2">
    <source>
        <dbReference type="EMBL" id="MBO3271468.1"/>
    </source>
</evidence>
<comment type="caution">
    <text evidence="2">The sequence shown here is derived from an EMBL/GenBank/DDBJ whole genome shotgun (WGS) entry which is preliminary data.</text>
</comment>
<feature type="chain" id="PRO_5046031588" evidence="1">
    <location>
        <begin position="21"/>
        <end position="141"/>
    </location>
</feature>
<keyword evidence="3" id="KW-1185">Reference proteome</keyword>
<evidence type="ECO:0000256" key="1">
    <source>
        <dbReference type="SAM" id="SignalP"/>
    </source>
</evidence>
<protein>
    <submittedName>
        <fullName evidence="2">Uncharacterized protein</fullName>
    </submittedName>
</protein>
<dbReference type="Proteomes" id="UP000670527">
    <property type="component" value="Unassembled WGS sequence"/>
</dbReference>
<dbReference type="EMBL" id="JAGETX010000006">
    <property type="protein sequence ID" value="MBO3271468.1"/>
    <property type="molecule type" value="Genomic_DNA"/>
</dbReference>